<dbReference type="Pfam" id="PF01315">
    <property type="entry name" value="Ald_Xan_dh_C"/>
    <property type="match status" value="1"/>
</dbReference>
<dbReference type="InterPro" id="IPR046867">
    <property type="entry name" value="AldOxase/xan_DH_MoCoBD2"/>
</dbReference>
<dbReference type="InterPro" id="IPR017609">
    <property type="entry name" value="Xanthine_dehydrogenase_dsu"/>
</dbReference>
<protein>
    <submittedName>
        <fullName evidence="3">Xanthine dehydrogenase D subunit</fullName>
    </submittedName>
</protein>
<accession>A0A839Y343</accession>
<dbReference type="GO" id="GO:0016491">
    <property type="term" value="F:oxidoreductase activity"/>
    <property type="evidence" value="ECO:0007669"/>
    <property type="project" value="InterPro"/>
</dbReference>
<feature type="region of interest" description="Disordered" evidence="1">
    <location>
        <begin position="1"/>
        <end position="21"/>
    </location>
</feature>
<evidence type="ECO:0000313" key="3">
    <source>
        <dbReference type="EMBL" id="MBB3677159.1"/>
    </source>
</evidence>
<dbReference type="PANTHER" id="PTHR11908:SF157">
    <property type="entry name" value="XANTHINE DEHYDROGENASE SUBUNIT D-RELATED"/>
    <property type="match status" value="1"/>
</dbReference>
<dbReference type="SUPFAM" id="SSF54665">
    <property type="entry name" value="CO dehydrogenase molybdoprotein N-domain-like"/>
    <property type="match status" value="1"/>
</dbReference>
<organism evidence="3 4">
    <name type="scientific">Modestobacter versicolor</name>
    <dbReference type="NCBI Taxonomy" id="429133"/>
    <lineage>
        <taxon>Bacteria</taxon>
        <taxon>Bacillati</taxon>
        <taxon>Actinomycetota</taxon>
        <taxon>Actinomycetes</taxon>
        <taxon>Geodermatophilales</taxon>
        <taxon>Geodermatophilaceae</taxon>
        <taxon>Modestobacter</taxon>
    </lineage>
</organism>
<dbReference type="InterPro" id="IPR036856">
    <property type="entry name" value="Ald_Oxase/Xan_DH_a/b_sf"/>
</dbReference>
<reference evidence="3 4" key="1">
    <citation type="submission" date="2020-08" db="EMBL/GenBank/DDBJ databases">
        <title>Sequencing the genomes of 1000 actinobacteria strains.</title>
        <authorList>
            <person name="Klenk H.-P."/>
        </authorList>
    </citation>
    <scope>NUCLEOTIDE SEQUENCE [LARGE SCALE GENOMIC DNA]</scope>
    <source>
        <strain evidence="3 4">DSM 16678</strain>
    </source>
</reference>
<dbReference type="InterPro" id="IPR000674">
    <property type="entry name" value="Ald_Oxase/Xan_DH_a/b"/>
</dbReference>
<dbReference type="EMBL" id="JACIBU010000001">
    <property type="protein sequence ID" value="MBB3677159.1"/>
    <property type="molecule type" value="Genomic_DNA"/>
</dbReference>
<dbReference type="Proteomes" id="UP000580718">
    <property type="component" value="Unassembled WGS sequence"/>
</dbReference>
<dbReference type="SMART" id="SM01008">
    <property type="entry name" value="Ald_Xan_dh_C"/>
    <property type="match status" value="1"/>
</dbReference>
<dbReference type="InterPro" id="IPR008274">
    <property type="entry name" value="AldOxase/xan_DH_MoCoBD1"/>
</dbReference>
<dbReference type="Gene3D" id="3.90.1170.50">
    <property type="entry name" value="Aldehyde oxidase/xanthine dehydrogenase, a/b hammerhead"/>
    <property type="match status" value="1"/>
</dbReference>
<dbReference type="PANTHER" id="PTHR11908">
    <property type="entry name" value="XANTHINE DEHYDROGENASE"/>
    <property type="match status" value="1"/>
</dbReference>
<dbReference type="Pfam" id="PF02738">
    <property type="entry name" value="MoCoBD_1"/>
    <property type="match status" value="1"/>
</dbReference>
<dbReference type="InterPro" id="IPR016208">
    <property type="entry name" value="Ald_Oxase/xanthine_DH-like"/>
</dbReference>
<dbReference type="RefSeq" id="WP_258372822.1">
    <property type="nucleotide sequence ID" value="NZ_JACIBU010000001.1"/>
</dbReference>
<name>A0A839Y343_9ACTN</name>
<dbReference type="NCBIfam" id="TIGR03196">
    <property type="entry name" value="pucD"/>
    <property type="match status" value="1"/>
</dbReference>
<dbReference type="Gene3D" id="3.30.365.10">
    <property type="entry name" value="Aldehyde oxidase/xanthine dehydrogenase, molybdopterin binding domain"/>
    <property type="match status" value="4"/>
</dbReference>
<sequence>MREQAQLGGVGTSARRPDGPAKVRGEFTYAGDLAAEGMLVGVTLRSPHPHARITRIDTAAARALPGVHAVLTADDVPGDLHFGLTLRDEPVLADGVVRYAGEPVAVVAAVDAATAGRAARAVEVDYEPLPALTDPQLSLTAEPLHPDGNVYRHVSYRCGDPDARGVVTVENTYRIGMQDPAFLAPEAGLAWPTPDGGVAIDVATQWLHSDQQQIGWATGLPPEKVHVRLAGVGGAFGGREDVTLQTHACLLALATGRPVKFEYTREESFLAHRQRHPGTIWLRHSADASGRIVSVEGRVLLDGGAYASTSPVVITNTVTLLQGPYRVDNGRFEGWSVRTNNPSCGAMRGFGVPQAAFAHEAQLDALAAALGMDPVEVRLHNALQRGDVATYGQRFDAPTPVREVLEGVRAVPLPQGPARNAPGGVGRSAEGGTVRRGVGYAVTIKNLAFSEGHVDESTAEVSLCDGHATVHTACAEVGQGFVTVAEQVARTVLGASTVEVTQPDTLIASAGSTSASRQTMASGTAVHRACLAVRDRLLGRVAREHGLDAAELTVADGVVCAAGQPLTTVAEAAPGRTFRATEHFQHPDTHPLGSPEARMYVGYGFSAQRAVVDVDVELGLVSVVQIASCQDVGTVINPTQLLGQIEGGIVQGMGLALMEEVVVADGRITNPDFQDYLIPTIIDAPEIVSTYVTDPQPGMPHGWKGVGEPPLCTAVPVVAAAVRAATGLALPAVPIKPEHIALGLGTPPTVTWTTPRPADPTLIGTVVLADEEVEDALGTMAEEGASPGR</sequence>
<dbReference type="GO" id="GO:0005506">
    <property type="term" value="F:iron ion binding"/>
    <property type="evidence" value="ECO:0007669"/>
    <property type="project" value="InterPro"/>
</dbReference>
<dbReference type="AlphaFoldDB" id="A0A839Y343"/>
<comment type="caution">
    <text evidence="3">The sequence shown here is derived from an EMBL/GenBank/DDBJ whole genome shotgun (WGS) entry which is preliminary data.</text>
</comment>
<dbReference type="SUPFAM" id="SSF56003">
    <property type="entry name" value="Molybdenum cofactor-binding domain"/>
    <property type="match status" value="1"/>
</dbReference>
<evidence type="ECO:0000259" key="2">
    <source>
        <dbReference type="SMART" id="SM01008"/>
    </source>
</evidence>
<dbReference type="InterPro" id="IPR037165">
    <property type="entry name" value="AldOxase/xan_DH_Mopterin-bd_sf"/>
</dbReference>
<dbReference type="Pfam" id="PF20256">
    <property type="entry name" value="MoCoBD_2"/>
    <property type="match status" value="1"/>
</dbReference>
<evidence type="ECO:0000256" key="1">
    <source>
        <dbReference type="SAM" id="MobiDB-lite"/>
    </source>
</evidence>
<proteinExistence type="predicted"/>
<feature type="domain" description="Aldehyde oxidase/xanthine dehydrogenase a/b hammerhead" evidence="2">
    <location>
        <begin position="24"/>
        <end position="130"/>
    </location>
</feature>
<evidence type="ECO:0000313" key="4">
    <source>
        <dbReference type="Proteomes" id="UP000580718"/>
    </source>
</evidence>
<gene>
    <name evidence="3" type="ORF">FHX36_002894</name>
</gene>